<accession>E0QR14</accession>
<gene>
    <name evidence="1" type="ORF">HMPREF0580_1329</name>
</gene>
<proteinExistence type="predicted"/>
<evidence type="ECO:0000313" key="2">
    <source>
        <dbReference type="Proteomes" id="UP000003045"/>
    </source>
</evidence>
<evidence type="ECO:0000313" key="1">
    <source>
        <dbReference type="EMBL" id="EFM46007.1"/>
    </source>
</evidence>
<name>E0QR14_9ACTO</name>
<protein>
    <submittedName>
        <fullName evidence="1">Uncharacterized protein</fullName>
    </submittedName>
</protein>
<keyword evidence="2" id="KW-1185">Reference proteome</keyword>
<dbReference type="Proteomes" id="UP000003045">
    <property type="component" value="Unassembled WGS sequence"/>
</dbReference>
<reference evidence="1" key="1">
    <citation type="submission" date="2010-08" db="EMBL/GenBank/DDBJ databases">
        <authorList>
            <person name="Muzny D."/>
            <person name="Qin X."/>
            <person name="Deng J."/>
            <person name="Jiang H."/>
            <person name="Liu Y."/>
            <person name="Qu J."/>
            <person name="Song X.-Z."/>
            <person name="Zhang L."/>
            <person name="Thornton R."/>
            <person name="Coyle M."/>
            <person name="Francisco L."/>
            <person name="Jackson L."/>
            <person name="Javaid M."/>
            <person name="Korchina V."/>
            <person name="Kovar C."/>
            <person name="Mata R."/>
            <person name="Mathew T."/>
            <person name="Ngo R."/>
            <person name="Nguyen L."/>
            <person name="Nguyen N."/>
            <person name="Okwuonu G."/>
            <person name="Ongeri F."/>
            <person name="Pham C."/>
            <person name="Simmons D."/>
            <person name="Wilczek-Boney K."/>
            <person name="Hale W."/>
            <person name="Jakkamsetti A."/>
            <person name="Pham P."/>
            <person name="Ruth R."/>
            <person name="San Lucas F."/>
            <person name="Warren J."/>
            <person name="Zhang J."/>
            <person name="Zhao Z."/>
            <person name="Zhou C."/>
            <person name="Zhu D."/>
            <person name="Lee S."/>
            <person name="Bess C."/>
            <person name="Blankenburg K."/>
            <person name="Forbes L."/>
            <person name="Fu Q."/>
            <person name="Gubbala S."/>
            <person name="Hirani K."/>
            <person name="Jayaseelan J.C."/>
            <person name="Lara F."/>
            <person name="Munidasa M."/>
            <person name="Palculict T."/>
            <person name="Patil S."/>
            <person name="Pu L.-L."/>
            <person name="Saada N."/>
            <person name="Tang L."/>
            <person name="Weissenberger G."/>
            <person name="Zhu Y."/>
            <person name="Hemphill L."/>
            <person name="Shang Y."/>
            <person name="Youmans B."/>
            <person name="Ayvaz T."/>
            <person name="Ross M."/>
            <person name="Santibanez J."/>
            <person name="Aqrawi P."/>
            <person name="Gross S."/>
            <person name="Joshi V."/>
            <person name="Fowler G."/>
            <person name="Nazareth L."/>
            <person name="Reid J."/>
            <person name="Worley K."/>
            <person name="Petrosino J."/>
            <person name="Highlander S."/>
            <person name="Gibbs R."/>
        </authorList>
    </citation>
    <scope>NUCLEOTIDE SEQUENCE [LARGE SCALE GENOMIC DNA]</scope>
    <source>
        <strain evidence="1">ATCC 35239</strain>
    </source>
</reference>
<sequence>MRKAVRPVHESPSAYNCLYYMQHRDRFAFLLHIFLREITPRRNSP</sequence>
<organism evidence="1 2">
    <name type="scientific">Mobiluncus mulieris ATCC 35239</name>
    <dbReference type="NCBI Taxonomy" id="871571"/>
    <lineage>
        <taxon>Bacteria</taxon>
        <taxon>Bacillati</taxon>
        <taxon>Actinomycetota</taxon>
        <taxon>Actinomycetes</taxon>
        <taxon>Actinomycetales</taxon>
        <taxon>Actinomycetaceae</taxon>
        <taxon>Mobiluncus</taxon>
    </lineage>
</organism>
<dbReference type="STRING" id="871571.HMPREF0580_1329"/>
<comment type="caution">
    <text evidence="1">The sequence shown here is derived from an EMBL/GenBank/DDBJ whole genome shotgun (WGS) entry which is preliminary data.</text>
</comment>
<dbReference type="HOGENOM" id="CLU_3202140_0_0_11"/>
<dbReference type="AlphaFoldDB" id="E0QR14"/>
<dbReference type="EMBL" id="AEET01000032">
    <property type="protein sequence ID" value="EFM46007.1"/>
    <property type="molecule type" value="Genomic_DNA"/>
</dbReference>